<evidence type="ECO:0000313" key="4">
    <source>
        <dbReference type="Proteomes" id="UP000235965"/>
    </source>
</evidence>
<dbReference type="OrthoDB" id="10612980at2759"/>
<feature type="chain" id="PRO_5014334816" evidence="2">
    <location>
        <begin position="31"/>
        <end position="703"/>
    </location>
</feature>
<evidence type="ECO:0000313" key="3">
    <source>
        <dbReference type="EMBL" id="PNF28614.1"/>
    </source>
</evidence>
<feature type="compositionally biased region" description="Polar residues" evidence="1">
    <location>
        <begin position="493"/>
        <end position="509"/>
    </location>
</feature>
<feature type="compositionally biased region" description="Basic and acidic residues" evidence="1">
    <location>
        <begin position="443"/>
        <end position="466"/>
    </location>
</feature>
<feature type="signal peptide" evidence="2">
    <location>
        <begin position="1"/>
        <end position="30"/>
    </location>
</feature>
<dbReference type="EMBL" id="NEVH01013560">
    <property type="protein sequence ID" value="PNF28614.1"/>
    <property type="molecule type" value="Genomic_DNA"/>
</dbReference>
<organism evidence="3 4">
    <name type="scientific">Cryptotermes secundus</name>
    <dbReference type="NCBI Taxonomy" id="105785"/>
    <lineage>
        <taxon>Eukaryota</taxon>
        <taxon>Metazoa</taxon>
        <taxon>Ecdysozoa</taxon>
        <taxon>Arthropoda</taxon>
        <taxon>Hexapoda</taxon>
        <taxon>Insecta</taxon>
        <taxon>Pterygota</taxon>
        <taxon>Neoptera</taxon>
        <taxon>Polyneoptera</taxon>
        <taxon>Dictyoptera</taxon>
        <taxon>Blattodea</taxon>
        <taxon>Blattoidea</taxon>
        <taxon>Termitoidae</taxon>
        <taxon>Kalotermitidae</taxon>
        <taxon>Cryptotermitinae</taxon>
        <taxon>Cryptotermes</taxon>
    </lineage>
</organism>
<keyword evidence="4" id="KW-1185">Reference proteome</keyword>
<dbReference type="InParanoid" id="A0A2J7QJ49"/>
<protein>
    <submittedName>
        <fullName evidence="3">Uncharacterized protein</fullName>
    </submittedName>
</protein>
<accession>A0A2J7QJ49</accession>
<feature type="region of interest" description="Disordered" evidence="1">
    <location>
        <begin position="602"/>
        <end position="626"/>
    </location>
</feature>
<feature type="compositionally biased region" description="Polar residues" evidence="1">
    <location>
        <begin position="614"/>
        <end position="626"/>
    </location>
</feature>
<feature type="region of interest" description="Disordered" evidence="1">
    <location>
        <begin position="424"/>
        <end position="525"/>
    </location>
</feature>
<reference evidence="3 4" key="1">
    <citation type="submission" date="2017-12" db="EMBL/GenBank/DDBJ databases">
        <title>Hemimetabolous genomes reveal molecular basis of termite eusociality.</title>
        <authorList>
            <person name="Harrison M.C."/>
            <person name="Jongepier E."/>
            <person name="Robertson H.M."/>
            <person name="Arning N."/>
            <person name="Bitard-Feildel T."/>
            <person name="Chao H."/>
            <person name="Childers C.P."/>
            <person name="Dinh H."/>
            <person name="Doddapaneni H."/>
            <person name="Dugan S."/>
            <person name="Gowin J."/>
            <person name="Greiner C."/>
            <person name="Han Y."/>
            <person name="Hu H."/>
            <person name="Hughes D.S.T."/>
            <person name="Huylmans A.-K."/>
            <person name="Kemena C."/>
            <person name="Kremer L.P.M."/>
            <person name="Lee S.L."/>
            <person name="Lopez-Ezquerra A."/>
            <person name="Mallet L."/>
            <person name="Monroy-Kuhn J.M."/>
            <person name="Moser A."/>
            <person name="Murali S.C."/>
            <person name="Muzny D.M."/>
            <person name="Otani S."/>
            <person name="Piulachs M.-D."/>
            <person name="Poelchau M."/>
            <person name="Qu J."/>
            <person name="Schaub F."/>
            <person name="Wada-Katsumata A."/>
            <person name="Worley K.C."/>
            <person name="Xie Q."/>
            <person name="Ylla G."/>
            <person name="Poulsen M."/>
            <person name="Gibbs R.A."/>
            <person name="Schal C."/>
            <person name="Richards S."/>
            <person name="Belles X."/>
            <person name="Korb J."/>
            <person name="Bornberg-Bauer E."/>
        </authorList>
    </citation>
    <scope>NUCLEOTIDE SEQUENCE [LARGE SCALE GENOMIC DNA]</scope>
    <source>
        <tissue evidence="3">Whole body</tissue>
    </source>
</reference>
<name>A0A2J7QJ49_9NEOP</name>
<gene>
    <name evidence="3" type="ORF">B7P43_G09378</name>
</gene>
<dbReference type="Proteomes" id="UP000235965">
    <property type="component" value="Unassembled WGS sequence"/>
</dbReference>
<keyword evidence="2" id="KW-0732">Signal</keyword>
<sequence length="703" mass="76746">MSSGTPSGMRLRTKSCFLIWALLTMQHGRCDDIPQAAQKAVSLPDTQEEPESTRGVRSVPPYGIGGPGRLLPHYGYGLPGLHHGFGDLVTAHHGLGGHRGLELIHGHGLGDTYGSGFHGGLLGSHHTISPLHRMRKASDDNELNPPNRLTFYGHPERNQISNIAPALEAFPVRQKYGMPLDQTNGNYEPQLRYNIAGIDTSSHPATKLWHYPGVGAHGIGVGLGANYRPGTPEQYSKGLPEHHAGWISALHDLHNVHGMAGLGKPGLPQRVIPGHNGEVTGVPVMEIHKNIPHIHGSSSSGYGGTIGGYQEIANDHNFGIHKDMHIGETDSYHGASQYHGMAGYHKHLGDNYQTNGHHGINGYHGSGWYTGGVADDHGPLTFGESSQGPLPHGHGNQWDEDFETDQNNKFSIFKKNIHLKRDKHNKMHNKRDSSEWRNLLPSTDEKFSGSESLETKTSETNYKMEENNESTSLPEGMGNDSKENANNAKHFDTINSDNTVGSSKTSDTVEVSRHDTTSPDNLGGRTKLSMSNNFLYNTGMSVADYPSVLSNGERSATLYARGLLIDLLNGGRATLDAGNSNQIPDAVSLTGADNALGGAQNGITAKHTPGGTYLTESGNSNRGGSKIQQYEQSPQELGYIFNDNADGKLWTRYNSRQYDYHGGDFDYGLVPITYWPWYNSYGQYYMTPYPTVQTDYGYGLMQF</sequence>
<comment type="caution">
    <text evidence="3">The sequence shown here is derived from an EMBL/GenBank/DDBJ whole genome shotgun (WGS) entry which is preliminary data.</text>
</comment>
<dbReference type="AlphaFoldDB" id="A0A2J7QJ49"/>
<proteinExistence type="predicted"/>
<feature type="region of interest" description="Disordered" evidence="1">
    <location>
        <begin position="40"/>
        <end position="61"/>
    </location>
</feature>
<evidence type="ECO:0000256" key="2">
    <source>
        <dbReference type="SAM" id="SignalP"/>
    </source>
</evidence>
<evidence type="ECO:0000256" key="1">
    <source>
        <dbReference type="SAM" id="MobiDB-lite"/>
    </source>
</evidence>